<protein>
    <submittedName>
        <fullName evidence="1">Uncharacterized protein</fullName>
    </submittedName>
</protein>
<gene>
    <name evidence="1" type="ORF">LOK49_LG03G03539</name>
</gene>
<evidence type="ECO:0000313" key="2">
    <source>
        <dbReference type="Proteomes" id="UP001060215"/>
    </source>
</evidence>
<organism evidence="1 2">
    <name type="scientific">Camellia lanceoleosa</name>
    <dbReference type="NCBI Taxonomy" id="1840588"/>
    <lineage>
        <taxon>Eukaryota</taxon>
        <taxon>Viridiplantae</taxon>
        <taxon>Streptophyta</taxon>
        <taxon>Embryophyta</taxon>
        <taxon>Tracheophyta</taxon>
        <taxon>Spermatophyta</taxon>
        <taxon>Magnoliopsida</taxon>
        <taxon>eudicotyledons</taxon>
        <taxon>Gunneridae</taxon>
        <taxon>Pentapetalae</taxon>
        <taxon>asterids</taxon>
        <taxon>Ericales</taxon>
        <taxon>Theaceae</taxon>
        <taxon>Camellia</taxon>
    </lineage>
</organism>
<dbReference type="EMBL" id="CM045763">
    <property type="protein sequence ID" value="KAI8020956.1"/>
    <property type="molecule type" value="Genomic_DNA"/>
</dbReference>
<comment type="caution">
    <text evidence="1">The sequence shown here is derived from an EMBL/GenBank/DDBJ whole genome shotgun (WGS) entry which is preliminary data.</text>
</comment>
<dbReference type="Proteomes" id="UP001060215">
    <property type="component" value="Chromosome 6"/>
</dbReference>
<evidence type="ECO:0000313" key="1">
    <source>
        <dbReference type="EMBL" id="KAI8020956.1"/>
    </source>
</evidence>
<sequence length="109" mass="13387">MIAWKMWLTLLFQKQKCRKLTCFMSQTSPSLKLKYKVPREEMTLRYMTQREQWVTQPLLRQNLLLLVIVTAMSEIFWRDAKYGPRIKELSFFKFFHFLIYVSTVNFFFI</sequence>
<name>A0ACC0I5X2_9ERIC</name>
<proteinExistence type="predicted"/>
<accession>A0ACC0I5X2</accession>
<reference evidence="1 2" key="1">
    <citation type="journal article" date="2022" name="Plant J.">
        <title>Chromosome-level genome of Camellia lanceoleosa provides a valuable resource for understanding genome evolution and self-incompatibility.</title>
        <authorList>
            <person name="Gong W."/>
            <person name="Xiao S."/>
            <person name="Wang L."/>
            <person name="Liao Z."/>
            <person name="Chang Y."/>
            <person name="Mo W."/>
            <person name="Hu G."/>
            <person name="Li W."/>
            <person name="Zhao G."/>
            <person name="Zhu H."/>
            <person name="Hu X."/>
            <person name="Ji K."/>
            <person name="Xiang X."/>
            <person name="Song Q."/>
            <person name="Yuan D."/>
            <person name="Jin S."/>
            <person name="Zhang L."/>
        </authorList>
    </citation>
    <scope>NUCLEOTIDE SEQUENCE [LARGE SCALE GENOMIC DNA]</scope>
    <source>
        <strain evidence="1">SQ_2022a</strain>
    </source>
</reference>
<keyword evidence="2" id="KW-1185">Reference proteome</keyword>